<dbReference type="PANTHER" id="PTHR38030">
    <property type="entry name" value="PROTOPORPHYRINOGEN IX DEHYDROGENASE [MENAQUINONE]"/>
    <property type="match status" value="1"/>
</dbReference>
<dbReference type="Pfam" id="PF12724">
    <property type="entry name" value="Flavodoxin_5"/>
    <property type="match status" value="1"/>
</dbReference>
<dbReference type="GO" id="GO:0006783">
    <property type="term" value="P:heme biosynthetic process"/>
    <property type="evidence" value="ECO:0007669"/>
    <property type="project" value="TreeGrafter"/>
</dbReference>
<dbReference type="InterPro" id="IPR008254">
    <property type="entry name" value="Flavodoxin/NO_synth"/>
</dbReference>
<dbReference type="InterPro" id="IPR052200">
    <property type="entry name" value="Protoporphyrinogen_IX_DH"/>
</dbReference>
<proteinExistence type="predicted"/>
<evidence type="ECO:0000313" key="2">
    <source>
        <dbReference type="EMBL" id="RMI14318.1"/>
    </source>
</evidence>
<sequence length="168" mass="18164">MRVLVTTASRHGGTREIGDAVAEVVAAAGHDVARVDPDDVEHVDGYDAVVLGSAVYAGRLAVALRDLVDRQTEQLAARPVYLFWSGPVGVPPLPASEPDDVRTVAERVGARDVAVFSGRLRREELGLAERALVAMIHAEEGDFRDFEEVEEWAGRVARDLSRPAPSRT</sequence>
<comment type="caution">
    <text evidence="2">The sequence shown here is derived from an EMBL/GenBank/DDBJ whole genome shotgun (WGS) entry which is preliminary data.</text>
</comment>
<dbReference type="InterPro" id="IPR026816">
    <property type="entry name" value="Flavodoxin_dom"/>
</dbReference>
<keyword evidence="3" id="KW-1185">Reference proteome</keyword>
<dbReference type="OrthoDB" id="129384at2"/>
<dbReference type="GO" id="GO:0010181">
    <property type="term" value="F:FMN binding"/>
    <property type="evidence" value="ECO:0007669"/>
    <property type="project" value="InterPro"/>
</dbReference>
<evidence type="ECO:0000313" key="3">
    <source>
        <dbReference type="Proteomes" id="UP000269289"/>
    </source>
</evidence>
<dbReference type="GO" id="GO:0070819">
    <property type="term" value="F:menaquinone-dependent protoporphyrinogen oxidase activity"/>
    <property type="evidence" value="ECO:0007669"/>
    <property type="project" value="TreeGrafter"/>
</dbReference>
<dbReference type="AlphaFoldDB" id="A0A3M2JW67"/>
<dbReference type="RefSeq" id="WP_122147547.1">
    <property type="nucleotide sequence ID" value="NZ_RFFI01000002.1"/>
</dbReference>
<accession>A0A3M2JW67</accession>
<reference evidence="2 3" key="1">
    <citation type="submission" date="2018-10" db="EMBL/GenBank/DDBJ databases">
        <title>Isolation, diversity and antifungal activity of actinobacteria from wheat.</title>
        <authorList>
            <person name="Han C."/>
        </authorList>
    </citation>
    <scope>NUCLEOTIDE SEQUENCE [LARGE SCALE GENOMIC DNA]</scope>
    <source>
        <strain evidence="2 3">NEAU-YY56</strain>
    </source>
</reference>
<feature type="domain" description="Flavodoxin-like" evidence="1">
    <location>
        <begin position="3"/>
        <end position="157"/>
    </location>
</feature>
<dbReference type="SUPFAM" id="SSF52218">
    <property type="entry name" value="Flavoproteins"/>
    <property type="match status" value="1"/>
</dbReference>
<organism evidence="2 3">
    <name type="scientific">Cellulomonas triticagri</name>
    <dbReference type="NCBI Taxonomy" id="2483352"/>
    <lineage>
        <taxon>Bacteria</taxon>
        <taxon>Bacillati</taxon>
        <taxon>Actinomycetota</taxon>
        <taxon>Actinomycetes</taxon>
        <taxon>Micrococcales</taxon>
        <taxon>Cellulomonadaceae</taxon>
        <taxon>Cellulomonas</taxon>
    </lineage>
</organism>
<dbReference type="Gene3D" id="3.40.50.360">
    <property type="match status" value="1"/>
</dbReference>
<gene>
    <name evidence="2" type="ORF">EBM89_00720</name>
</gene>
<dbReference type="PROSITE" id="PS50902">
    <property type="entry name" value="FLAVODOXIN_LIKE"/>
    <property type="match status" value="1"/>
</dbReference>
<protein>
    <submittedName>
        <fullName evidence="2">Flavodoxin</fullName>
    </submittedName>
</protein>
<dbReference type="PANTHER" id="PTHR38030:SF2">
    <property type="entry name" value="PROTOPORPHYRINOGEN IX DEHYDROGENASE [QUINONE]"/>
    <property type="match status" value="1"/>
</dbReference>
<dbReference type="EMBL" id="RFFI01000002">
    <property type="protein sequence ID" value="RMI14318.1"/>
    <property type="molecule type" value="Genomic_DNA"/>
</dbReference>
<dbReference type="InterPro" id="IPR029039">
    <property type="entry name" value="Flavoprotein-like_sf"/>
</dbReference>
<evidence type="ECO:0000259" key="1">
    <source>
        <dbReference type="PROSITE" id="PS50902"/>
    </source>
</evidence>
<dbReference type="Proteomes" id="UP000269289">
    <property type="component" value="Unassembled WGS sequence"/>
</dbReference>
<name>A0A3M2JW67_9CELL</name>